<evidence type="ECO:0000313" key="2">
    <source>
        <dbReference type="Proteomes" id="UP001204439"/>
    </source>
</evidence>
<reference evidence="1 2" key="1">
    <citation type="submission" date="2023-11" db="EMBL/GenBank/DDBJ databases">
        <title>First isolation, identification, and characterization of non-pathogenic Epilithonimonas ginsengisoli isolated from diseased farmed rainbow trout (Oncorhynchus mykiss) in Chile.</title>
        <authorList>
            <person name="Miranda C.D."/>
            <person name="Irgang R."/>
            <person name="Concha C."/>
            <person name="Rojas R."/>
            <person name="Avendano R."/>
        </authorList>
    </citation>
    <scope>NUCLEOTIDE SEQUENCE [LARGE SCALE GENOMIC DNA]</scope>
    <source>
        <strain evidence="1 2">FP99</strain>
    </source>
</reference>
<accession>A0ABU4JMJ1</accession>
<dbReference type="RefSeq" id="WP_063971410.1">
    <property type="nucleotide sequence ID" value="NZ_JAMXLT020000050.1"/>
</dbReference>
<dbReference type="Proteomes" id="UP001204439">
    <property type="component" value="Unassembled WGS sequence"/>
</dbReference>
<name>A0ABU4JMJ1_9FLAO</name>
<evidence type="ECO:0000313" key="1">
    <source>
        <dbReference type="EMBL" id="MDW8550905.1"/>
    </source>
</evidence>
<dbReference type="EMBL" id="JAMXLT020000050">
    <property type="protein sequence ID" value="MDW8550905.1"/>
    <property type="molecule type" value="Genomic_DNA"/>
</dbReference>
<proteinExistence type="predicted"/>
<comment type="caution">
    <text evidence="1">The sequence shown here is derived from an EMBL/GenBank/DDBJ whole genome shotgun (WGS) entry which is preliminary data.</text>
</comment>
<keyword evidence="2" id="KW-1185">Reference proteome</keyword>
<organism evidence="1 2">
    <name type="scientific">Epilithonimonas ginsengisoli</name>
    <dbReference type="NCBI Taxonomy" id="1245592"/>
    <lineage>
        <taxon>Bacteria</taxon>
        <taxon>Pseudomonadati</taxon>
        <taxon>Bacteroidota</taxon>
        <taxon>Flavobacteriia</taxon>
        <taxon>Flavobacteriales</taxon>
        <taxon>Weeksellaceae</taxon>
        <taxon>Chryseobacterium group</taxon>
        <taxon>Epilithonimonas</taxon>
    </lineage>
</organism>
<protein>
    <submittedName>
        <fullName evidence="1">Uncharacterized protein</fullName>
    </submittedName>
</protein>
<sequence>MPFGVSTGAFVKALQTSIGLVSYICDIDSTFHLSDKLFKFKGPVVLSDVYWNNWKNFTTTDDNWNKKWHIPTINPAYDSTSIGSKHDALEKFKNLQIILNI</sequence>
<gene>
    <name evidence="1" type="ORF">NG800_018405</name>
</gene>